<feature type="transmembrane region" description="Helical" evidence="1">
    <location>
        <begin position="20"/>
        <end position="41"/>
    </location>
</feature>
<keyword evidence="1" id="KW-0472">Membrane</keyword>
<name>A0A1D3UIJ6_TANFO</name>
<dbReference type="EMBL" id="FMMM01000031">
    <property type="protein sequence ID" value="SCQ19965.1"/>
    <property type="molecule type" value="Genomic_DNA"/>
</dbReference>
<dbReference type="OrthoDB" id="9809586at2"/>
<reference evidence="3 4" key="1">
    <citation type="submission" date="2016-09" db="EMBL/GenBank/DDBJ databases">
        <authorList>
            <person name="Capua I."/>
            <person name="De Benedictis P."/>
            <person name="Joannis T."/>
            <person name="Lombin L.H."/>
            <person name="Cattoli G."/>
        </authorList>
    </citation>
    <scope>NUCLEOTIDE SEQUENCE [LARGE SCALE GENOMIC DNA]</scope>
    <source>
        <strain evidence="3 4">UB20</strain>
    </source>
</reference>
<protein>
    <submittedName>
        <fullName evidence="3">Uncharacterized protein</fullName>
    </submittedName>
</protein>
<dbReference type="AlphaFoldDB" id="A0A1D3UIJ6"/>
<dbReference type="EMBL" id="NSLJ01000015">
    <property type="protein sequence ID" value="PDP43697.1"/>
    <property type="molecule type" value="Genomic_DNA"/>
</dbReference>
<accession>A0A1D3UIJ6</accession>
<evidence type="ECO:0000313" key="2">
    <source>
        <dbReference type="EMBL" id="PDP43697.1"/>
    </source>
</evidence>
<organism evidence="3 4">
    <name type="scientific">Tannerella forsythia</name>
    <name type="common">Bacteroides forsythus</name>
    <dbReference type="NCBI Taxonomy" id="28112"/>
    <lineage>
        <taxon>Bacteria</taxon>
        <taxon>Pseudomonadati</taxon>
        <taxon>Bacteroidota</taxon>
        <taxon>Bacteroidia</taxon>
        <taxon>Bacteroidales</taxon>
        <taxon>Tannerellaceae</taxon>
        <taxon>Tannerella</taxon>
    </lineage>
</organism>
<evidence type="ECO:0000313" key="4">
    <source>
        <dbReference type="Proteomes" id="UP000182057"/>
    </source>
</evidence>
<keyword evidence="1" id="KW-1133">Transmembrane helix</keyword>
<keyword evidence="1" id="KW-0812">Transmembrane</keyword>
<sequence>MSSAAGRDSGCGLSLIRAAYSGGLVKSMLGIFASLGILIMYKEQYMIVDEGYVLDISDTVADLDWPPATTMKIC</sequence>
<dbReference type="RefSeq" id="WP_041590659.1">
    <property type="nucleotide sequence ID" value="NZ_CAJPTF010000033.1"/>
</dbReference>
<dbReference type="Proteomes" id="UP000219259">
    <property type="component" value="Unassembled WGS sequence"/>
</dbReference>
<dbReference type="Proteomes" id="UP000182057">
    <property type="component" value="Unassembled WGS sequence"/>
</dbReference>
<proteinExistence type="predicted"/>
<evidence type="ECO:0000313" key="5">
    <source>
        <dbReference type="Proteomes" id="UP000219259"/>
    </source>
</evidence>
<evidence type="ECO:0000313" key="3">
    <source>
        <dbReference type="EMBL" id="SCQ19965.1"/>
    </source>
</evidence>
<dbReference type="GeneID" id="34758201"/>
<reference evidence="2 5" key="2">
    <citation type="submission" date="2017-09" db="EMBL/GenBank/DDBJ databases">
        <title>Phase variable restriction modification systems are present in the genome sequences of periodontal pathogens Prevotella intermedia, Tannerella forsythia and Porphyromonas gingivalis.</title>
        <authorList>
            <person name="Haigh R.D."/>
            <person name="Crawford L."/>
            <person name="Ralph J."/>
            <person name="Wanford J."/>
            <person name="Vartoukian S.R."/>
            <person name="Hijazib K."/>
            <person name="Wade W."/>
            <person name="Oggioni M.R."/>
        </authorList>
    </citation>
    <scope>NUCLEOTIDE SEQUENCE [LARGE SCALE GENOMIC DNA]</scope>
    <source>
        <strain evidence="2 5">WW11663</strain>
    </source>
</reference>
<gene>
    <name evidence="2" type="ORF">CLI86_06970</name>
    <name evidence="3" type="ORF">TFUB20_00880</name>
</gene>
<evidence type="ECO:0000256" key="1">
    <source>
        <dbReference type="SAM" id="Phobius"/>
    </source>
</evidence>